<feature type="region of interest" description="Disordered" evidence="1">
    <location>
        <begin position="243"/>
        <end position="306"/>
    </location>
</feature>
<dbReference type="VEuPathDB" id="VectorBase:ASIS005556"/>
<reference evidence="3" key="2">
    <citation type="submission" date="2020-05" db="UniProtKB">
        <authorList>
            <consortium name="EnsemblMetazoa"/>
        </authorList>
    </citation>
    <scope>IDENTIFICATION</scope>
</reference>
<dbReference type="Proteomes" id="UP000030765">
    <property type="component" value="Unassembled WGS sequence"/>
</dbReference>
<feature type="compositionally biased region" description="Polar residues" evidence="1">
    <location>
        <begin position="144"/>
        <end position="157"/>
    </location>
</feature>
<dbReference type="VEuPathDB" id="VectorBase:ASIC005143"/>
<dbReference type="EMBL" id="ATLV01013426">
    <property type="status" value="NOT_ANNOTATED_CDS"/>
    <property type="molecule type" value="Genomic_DNA"/>
</dbReference>
<feature type="compositionally biased region" description="Basic residues" evidence="1">
    <location>
        <begin position="31"/>
        <end position="46"/>
    </location>
</feature>
<dbReference type="EMBL" id="KE524855">
    <property type="protein sequence ID" value="KFB37971.1"/>
    <property type="molecule type" value="Genomic_DNA"/>
</dbReference>
<evidence type="ECO:0000313" key="4">
    <source>
        <dbReference type="Proteomes" id="UP000030765"/>
    </source>
</evidence>
<feature type="region of interest" description="Disordered" evidence="1">
    <location>
        <begin position="93"/>
        <end position="118"/>
    </location>
</feature>
<name>A0A084VJ27_ANOSI</name>
<evidence type="ECO:0000313" key="2">
    <source>
        <dbReference type="EMBL" id="KFB37971.1"/>
    </source>
</evidence>
<organism evidence="2">
    <name type="scientific">Anopheles sinensis</name>
    <name type="common">Mosquito</name>
    <dbReference type="NCBI Taxonomy" id="74873"/>
    <lineage>
        <taxon>Eukaryota</taxon>
        <taxon>Metazoa</taxon>
        <taxon>Ecdysozoa</taxon>
        <taxon>Arthropoda</taxon>
        <taxon>Hexapoda</taxon>
        <taxon>Insecta</taxon>
        <taxon>Pterygota</taxon>
        <taxon>Neoptera</taxon>
        <taxon>Endopterygota</taxon>
        <taxon>Diptera</taxon>
        <taxon>Nematocera</taxon>
        <taxon>Culicoidea</taxon>
        <taxon>Culicidae</taxon>
        <taxon>Anophelinae</taxon>
        <taxon>Anopheles</taxon>
    </lineage>
</organism>
<dbReference type="EnsemblMetazoa" id="ASIC005143-RA">
    <property type="protein sequence ID" value="ASIC005143-PA"/>
    <property type="gene ID" value="ASIC005143"/>
</dbReference>
<sequence length="358" mass="38715">MRVQRDVFESFLYHPHPRRRLPFPTAFSLQRRQHHHHHHPHHHHAHQPPPPPPHPQQRQRMAKSRRHHHHRGSYPQLTSSLYHHRRSLVSATATGLHHHSAASRHAKQPSKRPSSASAAAVNIISDTTISTTTTTAATAAAAGNSFSAPSDASTSAQPPRLCGRPLAVSVGGERLPPPPGAGLGQALPVAGEVVPDSRSAAGYCNQRAVVVNDLAVYTSCHTKQSHSSRRHLSGDAFEADLASSSSAQTNHARSLTATVGGPFAPSSGEEVPLRADSELVGIRRRPPCQPPDGSSRSSRNSSPRSVYRRRDYLWRSFDANAGSKSMMQGAESTSSTAATTSWPLLFRGSDCSGGYEVY</sequence>
<gene>
    <name evidence="2" type="ORF">ZHAS_00005143</name>
</gene>
<protein>
    <submittedName>
        <fullName evidence="2 3">Uncharacterized protein</fullName>
    </submittedName>
</protein>
<feature type="region of interest" description="Disordered" evidence="1">
    <location>
        <begin position="144"/>
        <end position="180"/>
    </location>
</feature>
<feature type="region of interest" description="Disordered" evidence="1">
    <location>
        <begin position="29"/>
        <end position="80"/>
    </location>
</feature>
<dbReference type="AlphaFoldDB" id="A0A084VJ27"/>
<feature type="compositionally biased region" description="Basic residues" evidence="1">
    <location>
        <begin position="96"/>
        <end position="110"/>
    </location>
</feature>
<keyword evidence="4" id="KW-1185">Reference proteome</keyword>
<evidence type="ECO:0000256" key="1">
    <source>
        <dbReference type="SAM" id="MobiDB-lite"/>
    </source>
</evidence>
<evidence type="ECO:0000313" key="3">
    <source>
        <dbReference type="EnsemblMetazoa" id="ASIC005143-PA"/>
    </source>
</evidence>
<feature type="compositionally biased region" description="Basic residues" evidence="1">
    <location>
        <begin position="60"/>
        <end position="72"/>
    </location>
</feature>
<reference evidence="2 4" key="1">
    <citation type="journal article" date="2014" name="BMC Genomics">
        <title>Genome sequence of Anopheles sinensis provides insight into genetics basis of mosquito competence for malaria parasites.</title>
        <authorList>
            <person name="Zhou D."/>
            <person name="Zhang D."/>
            <person name="Ding G."/>
            <person name="Shi L."/>
            <person name="Hou Q."/>
            <person name="Ye Y."/>
            <person name="Xu Y."/>
            <person name="Zhou H."/>
            <person name="Xiong C."/>
            <person name="Li S."/>
            <person name="Yu J."/>
            <person name="Hong S."/>
            <person name="Yu X."/>
            <person name="Zou P."/>
            <person name="Chen C."/>
            <person name="Chang X."/>
            <person name="Wang W."/>
            <person name="Lv Y."/>
            <person name="Sun Y."/>
            <person name="Ma L."/>
            <person name="Shen B."/>
            <person name="Zhu C."/>
        </authorList>
    </citation>
    <scope>NUCLEOTIDE SEQUENCE [LARGE SCALE GENOMIC DNA]</scope>
</reference>
<proteinExistence type="predicted"/>
<feature type="compositionally biased region" description="Polar residues" evidence="1">
    <location>
        <begin position="243"/>
        <end position="257"/>
    </location>
</feature>
<feature type="compositionally biased region" description="Low complexity" evidence="1">
    <location>
        <begin position="294"/>
        <end position="305"/>
    </location>
</feature>
<accession>A0A084VJ27</accession>